<evidence type="ECO:0000313" key="3">
    <source>
        <dbReference type="Proteomes" id="UP000317199"/>
    </source>
</evidence>
<name>A0A514BRN4_9GAMM</name>
<feature type="signal peptide" evidence="1">
    <location>
        <begin position="1"/>
        <end position="25"/>
    </location>
</feature>
<gene>
    <name evidence="2" type="ORF">FKV23_07910</name>
</gene>
<evidence type="ECO:0000313" key="2">
    <source>
        <dbReference type="EMBL" id="QDH70030.1"/>
    </source>
</evidence>
<proteinExistence type="predicted"/>
<reference evidence="2 3" key="1">
    <citation type="submission" date="2019-06" db="EMBL/GenBank/DDBJ databases">
        <title>Lysobacter alkalisoli sp. nov. isolated from saline-alkali soil.</title>
        <authorList>
            <person name="Sun J.-Q."/>
            <person name="Xu L."/>
        </authorList>
    </citation>
    <scope>NUCLEOTIDE SEQUENCE [LARGE SCALE GENOMIC DNA]</scope>
    <source>
        <strain evidence="2 3">SJ-36</strain>
    </source>
</reference>
<keyword evidence="3" id="KW-1185">Reference proteome</keyword>
<dbReference type="EMBL" id="CP041242">
    <property type="protein sequence ID" value="QDH70030.1"/>
    <property type="molecule type" value="Genomic_DNA"/>
</dbReference>
<dbReference type="AlphaFoldDB" id="A0A514BRN4"/>
<dbReference type="KEGG" id="lyj:FKV23_07910"/>
<protein>
    <submittedName>
        <fullName evidence="2">Uncharacterized protein</fullName>
    </submittedName>
</protein>
<keyword evidence="1" id="KW-0732">Signal</keyword>
<dbReference type="Proteomes" id="UP000317199">
    <property type="component" value="Chromosome"/>
</dbReference>
<sequence>MKSIVKSSALAVAILAAICSAGALSASPGNDRNQYAEGIYSDFALASDHEVVFETRTLARGPAKKLEGLPFADLIGEPHYRLEFEETRSSNIVAPTLAPLSGPVDRTELDGGVEGFDVVGLPVDKASYRLLSVRVTANGQSNEHRALEFCWNSLGHCVVYDPQIEFLDSVVNNYRQAKAEGYGPRIHEQPVHEQPVAAGDGVGIQAVCRLASNRNIIGRSLTWSSRTVTYKNVYGMTMVQKTLGGQQVGITCNSSCYPAMYGYSNASSGYGNLGYSVNCGRKHATGTSGRKGKAVSETKCAHKLTGSAKAEVTVKGTGSGIYLAWDTNGGVDGQGGSLTDTCGYF</sequence>
<dbReference type="RefSeq" id="WP_141623367.1">
    <property type="nucleotide sequence ID" value="NZ_CP041242.1"/>
</dbReference>
<feature type="chain" id="PRO_5022028424" evidence="1">
    <location>
        <begin position="26"/>
        <end position="345"/>
    </location>
</feature>
<organism evidence="2 3">
    <name type="scientific">Marilutibacter alkalisoli</name>
    <dbReference type="NCBI Taxonomy" id="2591633"/>
    <lineage>
        <taxon>Bacteria</taxon>
        <taxon>Pseudomonadati</taxon>
        <taxon>Pseudomonadota</taxon>
        <taxon>Gammaproteobacteria</taxon>
        <taxon>Lysobacterales</taxon>
        <taxon>Lysobacteraceae</taxon>
        <taxon>Marilutibacter</taxon>
    </lineage>
</organism>
<dbReference type="OrthoDB" id="9828179at2"/>
<accession>A0A514BRN4</accession>
<evidence type="ECO:0000256" key="1">
    <source>
        <dbReference type="SAM" id="SignalP"/>
    </source>
</evidence>